<keyword evidence="2 9" id="KW-0813">Transport</keyword>
<dbReference type="Proteomes" id="UP000000504">
    <property type="component" value="Chromosome"/>
</dbReference>
<evidence type="ECO:0000256" key="7">
    <source>
        <dbReference type="ARBA" id="ARBA00023010"/>
    </source>
</evidence>
<evidence type="ECO:0000313" key="11">
    <source>
        <dbReference type="Proteomes" id="UP000000504"/>
    </source>
</evidence>
<comment type="caution">
    <text evidence="9">Lacks conserved residue(s) required for the propagation of feature annotation.</text>
</comment>
<dbReference type="GO" id="GO:0043952">
    <property type="term" value="P:protein transport by the Sec complex"/>
    <property type="evidence" value="ECO:0007669"/>
    <property type="project" value="UniProtKB-UniRule"/>
</dbReference>
<dbReference type="Pfam" id="PF00584">
    <property type="entry name" value="SecE"/>
    <property type="match status" value="1"/>
</dbReference>
<evidence type="ECO:0000313" key="10">
    <source>
        <dbReference type="EMBL" id="AEI75059.1"/>
    </source>
</evidence>
<comment type="similarity">
    <text evidence="9">Belongs to the SecE/SEC61-gamma family.</text>
</comment>
<keyword evidence="4 9" id="KW-0812">Transmembrane</keyword>
<dbReference type="EMBL" id="CP002243">
    <property type="protein sequence ID" value="AEI75059.1"/>
    <property type="molecule type" value="Genomic_DNA"/>
</dbReference>
<name>F7XY83_MOREP</name>
<dbReference type="eggNOG" id="COG0690">
    <property type="taxonomic scope" value="Bacteria"/>
</dbReference>
<comment type="subunit">
    <text evidence="9">Component of the Sec protein translocase complex. Heterotrimer consisting of SecY, SecE and SecG subunits. The heterotrimers can form oligomers, although 1 heterotrimer is thought to be able to translocate proteins. Interacts with the ribosome. Interacts with SecDF, and other proteins may be involved. Interacts with SecA.</text>
</comment>
<feature type="transmembrane region" description="Helical" evidence="9">
    <location>
        <begin position="43"/>
        <end position="61"/>
    </location>
</feature>
<comment type="subcellular location">
    <subcellularLocation>
        <location evidence="1">Membrane</location>
    </subcellularLocation>
</comment>
<dbReference type="GO" id="GO:0006605">
    <property type="term" value="P:protein targeting"/>
    <property type="evidence" value="ECO:0007669"/>
    <property type="project" value="UniProtKB-UniRule"/>
</dbReference>
<evidence type="ECO:0000256" key="9">
    <source>
        <dbReference type="HAMAP-Rule" id="MF_00422"/>
    </source>
</evidence>
<dbReference type="PRINTS" id="PR01650">
    <property type="entry name" value="SECETRNLCASE"/>
</dbReference>
<dbReference type="GO" id="GO:0005886">
    <property type="term" value="C:plasma membrane"/>
    <property type="evidence" value="ECO:0007669"/>
    <property type="project" value="UniProtKB-UniRule"/>
</dbReference>
<dbReference type="STRING" id="903503.MEPCIT_437"/>
<evidence type="ECO:0000256" key="5">
    <source>
        <dbReference type="ARBA" id="ARBA00022927"/>
    </source>
</evidence>
<keyword evidence="3 9" id="KW-1003">Cell membrane</keyword>
<feature type="transmembrane region" description="Helical" evidence="9">
    <location>
        <begin position="92"/>
        <end position="112"/>
    </location>
</feature>
<gene>
    <name evidence="9 10" type="primary">secE</name>
    <name evidence="10" type="ordered locus">MEPCIT_437</name>
</gene>
<dbReference type="HOGENOM" id="CLU_113663_0_1_6"/>
<evidence type="ECO:0000256" key="4">
    <source>
        <dbReference type="ARBA" id="ARBA00022692"/>
    </source>
</evidence>
<dbReference type="GO" id="GO:0008320">
    <property type="term" value="F:protein transmembrane transporter activity"/>
    <property type="evidence" value="ECO:0007669"/>
    <property type="project" value="UniProtKB-UniRule"/>
</dbReference>
<dbReference type="RefSeq" id="WP_013975809.1">
    <property type="nucleotide sequence ID" value="NC_015735.1"/>
</dbReference>
<dbReference type="PANTHER" id="PTHR33910:SF1">
    <property type="entry name" value="PROTEIN TRANSLOCASE SUBUNIT SECE"/>
    <property type="match status" value="1"/>
</dbReference>
<dbReference type="KEGG" id="men:MEPCIT_437"/>
<evidence type="ECO:0000256" key="6">
    <source>
        <dbReference type="ARBA" id="ARBA00022989"/>
    </source>
</evidence>
<keyword evidence="8 9" id="KW-0472">Membrane</keyword>
<dbReference type="NCBIfam" id="TIGR00964">
    <property type="entry name" value="secE_bact"/>
    <property type="match status" value="1"/>
</dbReference>
<reference evidence="10 11" key="2">
    <citation type="journal article" date="2011" name="Curr. Biol.">
        <title>An interdependent metabolic patchwork in the nested symbiosis of mealybugs.</title>
        <authorList>
            <person name="McCutcheon J.P."/>
            <person name="von Dohlen C.D."/>
        </authorList>
    </citation>
    <scope>NUCLEOTIDE SEQUENCE [LARGE SCALE GENOMIC DNA]</scope>
    <source>
        <strain evidence="10 11">PCIT</strain>
    </source>
</reference>
<dbReference type="NCBIfam" id="NF004372">
    <property type="entry name" value="PRK05740.1-2"/>
    <property type="match status" value="1"/>
</dbReference>
<dbReference type="InterPro" id="IPR005807">
    <property type="entry name" value="SecE_bac"/>
</dbReference>
<evidence type="ECO:0000256" key="2">
    <source>
        <dbReference type="ARBA" id="ARBA00022448"/>
    </source>
</evidence>
<accession>F7XY83</accession>
<reference key="1">
    <citation type="submission" date="2010-09" db="EMBL/GenBank/DDBJ databases">
        <title>An interdependent metabolic patchwork in the nested three-way symbiosis of mealybugs.</title>
        <authorList>
            <person name="McCutcheon J.P."/>
            <person name="von Dohlen C.D."/>
        </authorList>
    </citation>
    <scope>NUCLEOTIDE SEQUENCE</scope>
    <source>
        <strain>PCIT</strain>
    </source>
</reference>
<dbReference type="Gene3D" id="1.20.5.1030">
    <property type="entry name" value="Preprotein translocase secy subunit"/>
    <property type="match status" value="1"/>
</dbReference>
<dbReference type="OrthoDB" id="9806365at2"/>
<dbReference type="HAMAP" id="MF_00422">
    <property type="entry name" value="SecE"/>
    <property type="match status" value="1"/>
</dbReference>
<organism evidence="10 11">
    <name type="scientific">Moranella endobia (strain PCIT)</name>
    <dbReference type="NCBI Taxonomy" id="903503"/>
    <lineage>
        <taxon>Bacteria</taxon>
        <taxon>Pseudomonadati</taxon>
        <taxon>Pseudomonadota</taxon>
        <taxon>Gammaproteobacteria</taxon>
        <taxon>Enterobacterales</taxon>
        <taxon>Enterobacteriaceae</taxon>
        <taxon>Candidatus Moranella</taxon>
    </lineage>
</organism>
<keyword evidence="11" id="KW-1185">Reference proteome</keyword>
<keyword evidence="9" id="KW-0997">Cell inner membrane</keyword>
<evidence type="ECO:0000256" key="3">
    <source>
        <dbReference type="ARBA" id="ARBA00022475"/>
    </source>
</evidence>
<protein>
    <recommendedName>
        <fullName evidence="9">Protein translocase subunit SecE</fullName>
    </recommendedName>
</protein>
<dbReference type="PANTHER" id="PTHR33910">
    <property type="entry name" value="PROTEIN TRANSLOCASE SUBUNIT SECE"/>
    <property type="match status" value="1"/>
</dbReference>
<dbReference type="GO" id="GO:0009306">
    <property type="term" value="P:protein secretion"/>
    <property type="evidence" value="ECO:0007669"/>
    <property type="project" value="UniProtKB-UniRule"/>
</dbReference>
<keyword evidence="7 9" id="KW-0811">Translocation</keyword>
<dbReference type="GO" id="GO:0065002">
    <property type="term" value="P:intracellular protein transmembrane transport"/>
    <property type="evidence" value="ECO:0007669"/>
    <property type="project" value="UniProtKB-UniRule"/>
</dbReference>
<feature type="transmembrane region" description="Helical" evidence="9">
    <location>
        <begin position="16"/>
        <end position="36"/>
    </location>
</feature>
<keyword evidence="6 9" id="KW-1133">Transmembrane helix</keyword>
<proteinExistence type="inferred from homology"/>
<evidence type="ECO:0000256" key="1">
    <source>
        <dbReference type="ARBA" id="ARBA00004370"/>
    </source>
</evidence>
<dbReference type="AlphaFoldDB" id="F7XY83"/>
<keyword evidence="5 9" id="KW-0653">Protein transport</keyword>
<sequence>MGTHTKSTKRARGREVVTWLIVVTVLLIVTIVGNYCYRDYHCLCLRALAVVIIALAGWWAIVTAKGKSFIQFAREARNEVRKLIWPTYQETFHATLIVIAVTTVISLILWGLDGLLVRVVSFIHSLRLSDV</sequence>
<comment type="function">
    <text evidence="9">Essential subunit of the Sec protein translocation channel SecYEG. Clamps together the 2 halves of SecY. May contact the channel plug during translocation.</text>
</comment>
<dbReference type="InterPro" id="IPR038379">
    <property type="entry name" value="SecE_sf"/>
</dbReference>
<dbReference type="InterPro" id="IPR001901">
    <property type="entry name" value="Translocase_SecE/Sec61-g"/>
</dbReference>
<dbReference type="PROSITE" id="PS01067">
    <property type="entry name" value="SECE_SEC61G"/>
    <property type="match status" value="1"/>
</dbReference>
<evidence type="ECO:0000256" key="8">
    <source>
        <dbReference type="ARBA" id="ARBA00023136"/>
    </source>
</evidence>